<dbReference type="EMBL" id="JAXQNO010000001">
    <property type="protein sequence ID" value="KAK4805102.1"/>
    <property type="molecule type" value="Genomic_DNA"/>
</dbReference>
<evidence type="ECO:0000313" key="1">
    <source>
        <dbReference type="EMBL" id="KAK4805102.1"/>
    </source>
</evidence>
<organism evidence="1 2">
    <name type="scientific">Trapa natans</name>
    <name type="common">Water chestnut</name>
    <dbReference type="NCBI Taxonomy" id="22666"/>
    <lineage>
        <taxon>Eukaryota</taxon>
        <taxon>Viridiplantae</taxon>
        <taxon>Streptophyta</taxon>
        <taxon>Embryophyta</taxon>
        <taxon>Tracheophyta</taxon>
        <taxon>Spermatophyta</taxon>
        <taxon>Magnoliopsida</taxon>
        <taxon>eudicotyledons</taxon>
        <taxon>Gunneridae</taxon>
        <taxon>Pentapetalae</taxon>
        <taxon>rosids</taxon>
        <taxon>malvids</taxon>
        <taxon>Myrtales</taxon>
        <taxon>Lythraceae</taxon>
        <taxon>Trapa</taxon>
    </lineage>
</organism>
<protein>
    <submittedName>
        <fullName evidence="1">Uncharacterized protein</fullName>
    </submittedName>
</protein>
<dbReference type="Proteomes" id="UP001346149">
    <property type="component" value="Unassembled WGS sequence"/>
</dbReference>
<sequence>MNLFKPLQLNLKSFIVRMVDFQASLLWGMSIPAAQEAPLVRESPEEDEDDDIVDANPSPATPHLATTLMLSISSFPSLAREYLQQLLWTYNKPQPPHSATTSATTKPGENVRVRALQCSSVVLDGHPVGKLASANNANTSLMHYIQNGQKQIATSKYFIH</sequence>
<comment type="caution">
    <text evidence="1">The sequence shown here is derived from an EMBL/GenBank/DDBJ whole genome shotgun (WGS) entry which is preliminary data.</text>
</comment>
<dbReference type="AlphaFoldDB" id="A0AAN7MW18"/>
<proteinExistence type="predicted"/>
<name>A0AAN7MW18_TRANT</name>
<accession>A0AAN7MW18</accession>
<keyword evidence="2" id="KW-1185">Reference proteome</keyword>
<evidence type="ECO:0000313" key="2">
    <source>
        <dbReference type="Proteomes" id="UP001346149"/>
    </source>
</evidence>
<gene>
    <name evidence="1" type="ORF">SAY86_004919</name>
</gene>
<reference evidence="1 2" key="1">
    <citation type="journal article" date="2023" name="Hortic Res">
        <title>Pangenome of water caltrop reveals structural variations and asymmetric subgenome divergence after allopolyploidization.</title>
        <authorList>
            <person name="Zhang X."/>
            <person name="Chen Y."/>
            <person name="Wang L."/>
            <person name="Yuan Y."/>
            <person name="Fang M."/>
            <person name="Shi L."/>
            <person name="Lu R."/>
            <person name="Comes H.P."/>
            <person name="Ma Y."/>
            <person name="Chen Y."/>
            <person name="Huang G."/>
            <person name="Zhou Y."/>
            <person name="Zheng Z."/>
            <person name="Qiu Y."/>
        </authorList>
    </citation>
    <scope>NUCLEOTIDE SEQUENCE [LARGE SCALE GENOMIC DNA]</scope>
    <source>
        <strain evidence="1">F231</strain>
    </source>
</reference>